<proteinExistence type="inferred from homology"/>
<dbReference type="GO" id="GO:0000166">
    <property type="term" value="F:nucleotide binding"/>
    <property type="evidence" value="ECO:0007669"/>
    <property type="project" value="UniProtKB-KW"/>
</dbReference>
<name>A0A2N3I8P0_9BACT</name>
<dbReference type="Pfam" id="PF02872">
    <property type="entry name" value="5_nucleotid_C"/>
    <property type="match status" value="1"/>
</dbReference>
<feature type="domain" description="5'-Nucleotidase C-terminal" evidence="4">
    <location>
        <begin position="339"/>
        <end position="508"/>
    </location>
</feature>
<dbReference type="GO" id="GO:0030288">
    <property type="term" value="C:outer membrane-bounded periplasmic space"/>
    <property type="evidence" value="ECO:0007669"/>
    <property type="project" value="TreeGrafter"/>
</dbReference>
<dbReference type="InterPro" id="IPR036907">
    <property type="entry name" value="5'-Nucleotdase_C_sf"/>
</dbReference>
<dbReference type="PRINTS" id="PR01607">
    <property type="entry name" value="APYRASEFAMLY"/>
</dbReference>
<sequence length="579" mass="66560">MKRFYIYFLFFTAFVFSSCNGHKAEHVKVKVFGTSDVHGALFPYDLVGDKETTSSLAQVYYYVDQERKKEGAEVILLDNGDILQGDPLVYYSNFEKTETKHICAEVMNFMQYDAATVGNHDIEPGHDVYDKLVKEFQFPWLAANAVRNSDGKPYFQPYSIIEKKGVKIVVLGLITPAIPKWLPEKIWSGMHFEPMIESAQKWMKIIQEKENPDFVIGLFHSGAGVEHDKTEINPENASVLVAEKVSGIDMVICGHDHQENIIWVENPDKEKVLVINPQSRAHFLAEVDVDFSWNQETKKYQKILNPKLIEVRDLPASKEYIDRFQPLFDEVSKYVSRPVGTFKHSISTKDAMFGDSPFIDLVQNIQLDLADADISFASPLSFNAIIDSGELQVRDLFNLYRFENLLYTINLTGKEIHGFLEFSYKDWFHQMEKASDPMLFIKTTEKGSKLSTMFFNYSSAEGIDYVVDLRKPYGERVKILKMSNGDPFDEAKMYRVALNSYRGNGGGNHLTEGAGLTKEELTTRLINSTTKDLRYYLMKWIEEKGIVDIQCNHNWKVIPEEWHAEATKREYELLYGLKD</sequence>
<dbReference type="InterPro" id="IPR004843">
    <property type="entry name" value="Calcineurin-like_PHP"/>
</dbReference>
<comment type="caution">
    <text evidence="5">The sequence shown here is derived from an EMBL/GenBank/DDBJ whole genome shotgun (WGS) entry which is preliminary data.</text>
</comment>
<dbReference type="Pfam" id="PF00149">
    <property type="entry name" value="Metallophos"/>
    <property type="match status" value="1"/>
</dbReference>
<keyword evidence="2" id="KW-0378">Hydrolase</keyword>
<dbReference type="PANTHER" id="PTHR11575:SF6">
    <property type="entry name" value="2',3'-CYCLIC-NUCLEOTIDE 2'-PHOSPHODIESTERASE_3'-NUCLEOTIDASE"/>
    <property type="match status" value="1"/>
</dbReference>
<gene>
    <name evidence="5" type="ORF">BZG01_10040</name>
</gene>
<dbReference type="GO" id="GO:0016787">
    <property type="term" value="F:hydrolase activity"/>
    <property type="evidence" value="ECO:0007669"/>
    <property type="project" value="UniProtKB-KW"/>
</dbReference>
<dbReference type="PANTHER" id="PTHR11575">
    <property type="entry name" value="5'-NUCLEOTIDASE-RELATED"/>
    <property type="match status" value="1"/>
</dbReference>
<dbReference type="Gene3D" id="3.90.780.10">
    <property type="entry name" value="5'-Nucleotidase, C-terminal domain"/>
    <property type="match status" value="1"/>
</dbReference>
<accession>A0A2N3I8P0</accession>
<keyword evidence="2" id="KW-0547">Nucleotide-binding</keyword>
<dbReference type="SUPFAM" id="SSF55816">
    <property type="entry name" value="5'-nucleotidase (syn. UDP-sugar hydrolase), C-terminal domain"/>
    <property type="match status" value="1"/>
</dbReference>
<keyword evidence="1" id="KW-0732">Signal</keyword>
<dbReference type="InterPro" id="IPR006179">
    <property type="entry name" value="5_nucleotidase/apyrase"/>
</dbReference>
<dbReference type="RefSeq" id="WP_101309708.1">
    <property type="nucleotide sequence ID" value="NZ_MVDE01000013.1"/>
</dbReference>
<dbReference type="InterPro" id="IPR008334">
    <property type="entry name" value="5'-Nucleotdase_C"/>
</dbReference>
<protein>
    <submittedName>
        <fullName evidence="5">Bifunctional metallophosphatase/5'-nucleotidase</fullName>
    </submittedName>
</protein>
<reference evidence="5 6" key="1">
    <citation type="journal article" date="2017" name="Front. Microbiol.">
        <title>Labilibaculum manganireducens gen. nov., sp. nov. and Labilibaculum filiforme sp. nov., Novel Bacteroidetes Isolated from Subsurface Sediments of the Baltic Sea.</title>
        <authorList>
            <person name="Vandieken V."/>
            <person name="Marshall I.P."/>
            <person name="Niemann H."/>
            <person name="Engelen B."/>
            <person name="Cypionka H."/>
        </authorList>
    </citation>
    <scope>NUCLEOTIDE SEQUENCE [LARGE SCALE GENOMIC DNA]</scope>
    <source>
        <strain evidence="5 6">59.10-2M</strain>
    </source>
</reference>
<keyword evidence="6" id="KW-1185">Reference proteome</keyword>
<organism evidence="5 6">
    <name type="scientific">Labilibaculum manganireducens</name>
    <dbReference type="NCBI Taxonomy" id="1940525"/>
    <lineage>
        <taxon>Bacteria</taxon>
        <taxon>Pseudomonadati</taxon>
        <taxon>Bacteroidota</taxon>
        <taxon>Bacteroidia</taxon>
        <taxon>Marinilabiliales</taxon>
        <taxon>Marinifilaceae</taxon>
        <taxon>Labilibaculum</taxon>
    </lineage>
</organism>
<dbReference type="Proteomes" id="UP000233618">
    <property type="component" value="Unassembled WGS sequence"/>
</dbReference>
<dbReference type="PROSITE" id="PS51257">
    <property type="entry name" value="PROKAR_LIPOPROTEIN"/>
    <property type="match status" value="1"/>
</dbReference>
<evidence type="ECO:0000259" key="3">
    <source>
        <dbReference type="Pfam" id="PF00149"/>
    </source>
</evidence>
<evidence type="ECO:0000256" key="2">
    <source>
        <dbReference type="RuleBase" id="RU362119"/>
    </source>
</evidence>
<dbReference type="AlphaFoldDB" id="A0A2N3I8P0"/>
<dbReference type="InterPro" id="IPR029052">
    <property type="entry name" value="Metallo-depent_PP-like"/>
</dbReference>
<comment type="similarity">
    <text evidence="2">Belongs to the 5'-nucleotidase family.</text>
</comment>
<evidence type="ECO:0000259" key="4">
    <source>
        <dbReference type="Pfam" id="PF02872"/>
    </source>
</evidence>
<dbReference type="EMBL" id="MVDE01000013">
    <property type="protein sequence ID" value="PKQ66613.1"/>
    <property type="molecule type" value="Genomic_DNA"/>
</dbReference>
<dbReference type="GO" id="GO:0009166">
    <property type="term" value="P:nucleotide catabolic process"/>
    <property type="evidence" value="ECO:0007669"/>
    <property type="project" value="InterPro"/>
</dbReference>
<dbReference type="SUPFAM" id="SSF56300">
    <property type="entry name" value="Metallo-dependent phosphatases"/>
    <property type="match status" value="1"/>
</dbReference>
<evidence type="ECO:0000256" key="1">
    <source>
        <dbReference type="ARBA" id="ARBA00022729"/>
    </source>
</evidence>
<evidence type="ECO:0000313" key="6">
    <source>
        <dbReference type="Proteomes" id="UP000233618"/>
    </source>
</evidence>
<dbReference type="Gene3D" id="3.60.21.10">
    <property type="match status" value="1"/>
</dbReference>
<evidence type="ECO:0000313" key="5">
    <source>
        <dbReference type="EMBL" id="PKQ66613.1"/>
    </source>
</evidence>
<feature type="domain" description="Calcineurin-like phosphoesterase" evidence="3">
    <location>
        <begin position="30"/>
        <end position="258"/>
    </location>
</feature>